<proteinExistence type="predicted"/>
<protein>
    <submittedName>
        <fullName evidence="1">Uncharacterized protein</fullName>
    </submittedName>
</protein>
<sequence length="144" mass="15516">MADARRDSAVPLAVRALPDRGRVVCRGFIESVTYVPAVRVAAFTAILVDHDARAGTKKSAAAAARADLATGVVPAVSSPKGRASVRSGIPRPKDRLRVIWLGRRRIRGVDAGTELRLEGMVTLRDGLPTMFNPRYEILSGQEDL</sequence>
<gene>
    <name evidence="1" type="ORF">D7003_16005</name>
</gene>
<keyword evidence="2" id="KW-1185">Reference proteome</keyword>
<reference evidence="1 2" key="1">
    <citation type="submission" date="2018-10" db="EMBL/GenBank/DDBJ databases">
        <title>Genome sequencing of Arthrobacter oryzae TNB02.</title>
        <authorList>
            <person name="Cho Y.-J."/>
            <person name="Cho A."/>
            <person name="Kim O.-S."/>
        </authorList>
    </citation>
    <scope>NUCLEOTIDE SEQUENCE [LARGE SCALE GENOMIC DNA]</scope>
    <source>
        <strain evidence="1 2">TNB02</strain>
    </source>
</reference>
<organism evidence="1 2">
    <name type="scientific">Arthrobacter oryzae</name>
    <dbReference type="NCBI Taxonomy" id="409290"/>
    <lineage>
        <taxon>Bacteria</taxon>
        <taxon>Bacillati</taxon>
        <taxon>Actinomycetota</taxon>
        <taxon>Actinomycetes</taxon>
        <taxon>Micrococcales</taxon>
        <taxon>Micrococcaceae</taxon>
        <taxon>Arthrobacter</taxon>
    </lineage>
</organism>
<dbReference type="RefSeq" id="WP_123256411.1">
    <property type="nucleotide sequence ID" value="NZ_RBED01000126.1"/>
</dbReference>
<evidence type="ECO:0000313" key="1">
    <source>
        <dbReference type="EMBL" id="RNL51629.1"/>
    </source>
</evidence>
<accession>A0A3N0BS36</accession>
<dbReference type="EMBL" id="RBED01000126">
    <property type="protein sequence ID" value="RNL51629.1"/>
    <property type="molecule type" value="Genomic_DNA"/>
</dbReference>
<dbReference type="Proteomes" id="UP000273807">
    <property type="component" value="Unassembled WGS sequence"/>
</dbReference>
<name>A0A3N0BS36_9MICC</name>
<comment type="caution">
    <text evidence="1">The sequence shown here is derived from an EMBL/GenBank/DDBJ whole genome shotgun (WGS) entry which is preliminary data.</text>
</comment>
<dbReference type="OrthoDB" id="3268233at2"/>
<dbReference type="AlphaFoldDB" id="A0A3N0BS36"/>
<evidence type="ECO:0000313" key="2">
    <source>
        <dbReference type="Proteomes" id="UP000273807"/>
    </source>
</evidence>